<keyword evidence="3" id="KW-1185">Reference proteome</keyword>
<dbReference type="AlphaFoldDB" id="A0A2P6PP81"/>
<keyword evidence="1" id="KW-1133">Transmembrane helix</keyword>
<evidence type="ECO:0000313" key="3">
    <source>
        <dbReference type="Proteomes" id="UP000238479"/>
    </source>
</evidence>
<accession>A0A2P6PP81</accession>
<sequence length="91" mass="10631">MFYSLIRAFRYIICKFWSSFGIVMIFVVSYRPIYAIREDLSVRSTCGLVTSIVDVFRGLWEALDVVSPHLASPWEFWFDLGFRTSCDSLTE</sequence>
<evidence type="ECO:0000313" key="2">
    <source>
        <dbReference type="EMBL" id="PRQ23737.1"/>
    </source>
</evidence>
<organism evidence="2 3">
    <name type="scientific">Rosa chinensis</name>
    <name type="common">China rose</name>
    <dbReference type="NCBI Taxonomy" id="74649"/>
    <lineage>
        <taxon>Eukaryota</taxon>
        <taxon>Viridiplantae</taxon>
        <taxon>Streptophyta</taxon>
        <taxon>Embryophyta</taxon>
        <taxon>Tracheophyta</taxon>
        <taxon>Spermatophyta</taxon>
        <taxon>Magnoliopsida</taxon>
        <taxon>eudicotyledons</taxon>
        <taxon>Gunneridae</taxon>
        <taxon>Pentapetalae</taxon>
        <taxon>rosids</taxon>
        <taxon>fabids</taxon>
        <taxon>Rosales</taxon>
        <taxon>Rosaceae</taxon>
        <taxon>Rosoideae</taxon>
        <taxon>Rosoideae incertae sedis</taxon>
        <taxon>Rosa</taxon>
    </lineage>
</organism>
<feature type="transmembrane region" description="Helical" evidence="1">
    <location>
        <begin position="12"/>
        <end position="30"/>
    </location>
</feature>
<dbReference type="EMBL" id="PDCK01000044">
    <property type="protein sequence ID" value="PRQ23737.1"/>
    <property type="molecule type" value="Genomic_DNA"/>
</dbReference>
<dbReference type="Proteomes" id="UP000238479">
    <property type="component" value="Chromosome 6"/>
</dbReference>
<proteinExistence type="predicted"/>
<name>A0A2P6PP81_ROSCH</name>
<keyword evidence="1" id="KW-0812">Transmembrane</keyword>
<reference evidence="2 3" key="1">
    <citation type="journal article" date="2018" name="Nat. Genet.">
        <title>The Rosa genome provides new insights in the design of modern roses.</title>
        <authorList>
            <person name="Bendahmane M."/>
        </authorList>
    </citation>
    <scope>NUCLEOTIDE SEQUENCE [LARGE SCALE GENOMIC DNA]</scope>
    <source>
        <strain evidence="3">cv. Old Blush</strain>
    </source>
</reference>
<comment type="caution">
    <text evidence="2">The sequence shown here is derived from an EMBL/GenBank/DDBJ whole genome shotgun (WGS) entry which is preliminary data.</text>
</comment>
<protein>
    <submittedName>
        <fullName evidence="2">Uncharacterized protein</fullName>
    </submittedName>
</protein>
<gene>
    <name evidence="2" type="ORF">RchiOBHm_Chr6g0264671</name>
</gene>
<keyword evidence="1" id="KW-0472">Membrane</keyword>
<evidence type="ECO:0000256" key="1">
    <source>
        <dbReference type="SAM" id="Phobius"/>
    </source>
</evidence>
<dbReference type="Gramene" id="PRQ23737">
    <property type="protein sequence ID" value="PRQ23737"/>
    <property type="gene ID" value="RchiOBHm_Chr6g0264671"/>
</dbReference>